<feature type="transmembrane region" description="Helical" evidence="6">
    <location>
        <begin position="394"/>
        <end position="411"/>
    </location>
</feature>
<proteinExistence type="predicted"/>
<dbReference type="InterPro" id="IPR044550">
    <property type="entry name" value="WzxE"/>
</dbReference>
<feature type="transmembrane region" description="Helical" evidence="6">
    <location>
        <begin position="120"/>
        <end position="138"/>
    </location>
</feature>
<keyword evidence="2" id="KW-1003">Cell membrane</keyword>
<dbReference type="CDD" id="cd13125">
    <property type="entry name" value="MATE_like_10"/>
    <property type="match status" value="1"/>
</dbReference>
<evidence type="ECO:0000313" key="7">
    <source>
        <dbReference type="EMBL" id="MEO3991185.1"/>
    </source>
</evidence>
<feature type="transmembrane region" description="Helical" evidence="6">
    <location>
        <begin position="36"/>
        <end position="59"/>
    </location>
</feature>
<feature type="transmembrane region" description="Helical" evidence="6">
    <location>
        <begin position="260"/>
        <end position="279"/>
    </location>
</feature>
<evidence type="ECO:0000256" key="2">
    <source>
        <dbReference type="ARBA" id="ARBA00022475"/>
    </source>
</evidence>
<sequence>MRKIVSVSFFTGLLTLFKMGAGFAIGKVVAIYAGPGGLAVIGQLQGIASILTGITNSPVGPGIVKYTSEKSAQGISMCAYWWRAGLVWLLALCSIIIPLTVMFSEDISMYLFSESKYKNFIIVISLLLPLSGIGTFITSVINGFQHYKQYIAIGFASVFVSSLVMIVLTFKLGILGALIATSIQLGVIGVVIIFLSLKQRWLKVTLLWGRIEKHHFIDIKNYVLMALVSAFALPAALVFIRKIMIADCGWQDTGEWQAVWKISEAYLAIITMALATYYLPTISKLTDKKLIEKEVRNNLMFVFPLVVLMAIIIFILKDIIIQVLFTEEFKEARRLFLIQLVGDVIKVLAWLYSYVLLAKGMTKLFIVIELSFAFIFVLVSYLCIHYYGIEGANYAYAATYILYFVAVRFGFNKYV</sequence>
<evidence type="ECO:0000256" key="4">
    <source>
        <dbReference type="ARBA" id="ARBA00022989"/>
    </source>
</evidence>
<keyword evidence="4 6" id="KW-1133">Transmembrane helix</keyword>
<organism evidence="7 8">
    <name type="scientific">Pseudocitrobacter cyperus</name>
    <dbReference type="NCBI Taxonomy" id="3112843"/>
    <lineage>
        <taxon>Bacteria</taxon>
        <taxon>Pseudomonadati</taxon>
        <taxon>Pseudomonadota</taxon>
        <taxon>Gammaproteobacteria</taxon>
        <taxon>Enterobacterales</taxon>
        <taxon>Enterobacteriaceae</taxon>
        <taxon>Pseudocitrobacter</taxon>
    </lineage>
</organism>
<dbReference type="EMBL" id="JAYMYY010000004">
    <property type="protein sequence ID" value="MEO3991185.1"/>
    <property type="molecule type" value="Genomic_DNA"/>
</dbReference>
<evidence type="ECO:0000256" key="6">
    <source>
        <dbReference type="SAM" id="Phobius"/>
    </source>
</evidence>
<evidence type="ECO:0000256" key="1">
    <source>
        <dbReference type="ARBA" id="ARBA00004651"/>
    </source>
</evidence>
<dbReference type="PANTHER" id="PTHR30250:SF30">
    <property type="entry name" value="LIPID III FLIPPASE"/>
    <property type="match status" value="1"/>
</dbReference>
<keyword evidence="3 6" id="KW-0812">Transmembrane</keyword>
<dbReference type="Pfam" id="PF13440">
    <property type="entry name" value="Polysacc_synt_3"/>
    <property type="match status" value="1"/>
</dbReference>
<comment type="caution">
    <text evidence="7">The sequence shown here is derived from an EMBL/GenBank/DDBJ whole genome shotgun (WGS) entry which is preliminary data.</text>
</comment>
<dbReference type="InterPro" id="IPR050833">
    <property type="entry name" value="Poly_Biosynth_Transport"/>
</dbReference>
<evidence type="ECO:0000313" key="8">
    <source>
        <dbReference type="Proteomes" id="UP001444146"/>
    </source>
</evidence>
<dbReference type="RefSeq" id="WP_347795515.1">
    <property type="nucleotide sequence ID" value="NZ_JAYMYY010000004.1"/>
</dbReference>
<feature type="transmembrane region" description="Helical" evidence="6">
    <location>
        <begin position="222"/>
        <end position="240"/>
    </location>
</feature>
<feature type="transmembrane region" description="Helical" evidence="6">
    <location>
        <begin position="299"/>
        <end position="316"/>
    </location>
</feature>
<feature type="transmembrane region" description="Helical" evidence="6">
    <location>
        <begin position="80"/>
        <end position="100"/>
    </location>
</feature>
<dbReference type="PANTHER" id="PTHR30250">
    <property type="entry name" value="PST FAMILY PREDICTED COLANIC ACID TRANSPORTER"/>
    <property type="match status" value="1"/>
</dbReference>
<comment type="subcellular location">
    <subcellularLocation>
        <location evidence="1">Cell membrane</location>
        <topology evidence="1">Multi-pass membrane protein</topology>
    </subcellularLocation>
</comment>
<reference evidence="7 8" key="1">
    <citation type="submission" date="2024-01" db="EMBL/GenBank/DDBJ databases">
        <title>Pseudocitrobacter sp. Endophytic strain Cyp-38L.</title>
        <authorList>
            <person name="Amer M.A."/>
            <person name="Hamed S.M."/>
        </authorList>
    </citation>
    <scope>NUCLEOTIDE SEQUENCE [LARGE SCALE GENOMIC DNA]</scope>
    <source>
        <strain evidence="7 8">Cyp38S</strain>
    </source>
</reference>
<feature type="transmembrane region" description="Helical" evidence="6">
    <location>
        <begin position="150"/>
        <end position="168"/>
    </location>
</feature>
<keyword evidence="5 6" id="KW-0472">Membrane</keyword>
<evidence type="ECO:0000256" key="3">
    <source>
        <dbReference type="ARBA" id="ARBA00022692"/>
    </source>
</evidence>
<feature type="transmembrane region" description="Helical" evidence="6">
    <location>
        <begin position="336"/>
        <end position="357"/>
    </location>
</feature>
<feature type="transmembrane region" description="Helical" evidence="6">
    <location>
        <begin position="174"/>
        <end position="197"/>
    </location>
</feature>
<protein>
    <submittedName>
        <fullName evidence="7">O-antigen translocase</fullName>
    </submittedName>
</protein>
<keyword evidence="8" id="KW-1185">Reference proteome</keyword>
<feature type="transmembrane region" description="Helical" evidence="6">
    <location>
        <begin position="364"/>
        <end position="388"/>
    </location>
</feature>
<dbReference type="Proteomes" id="UP001444146">
    <property type="component" value="Unassembled WGS sequence"/>
</dbReference>
<accession>A0ABV0HMB6</accession>
<name>A0ABV0HMB6_9ENTR</name>
<evidence type="ECO:0000256" key="5">
    <source>
        <dbReference type="ARBA" id="ARBA00023136"/>
    </source>
</evidence>
<gene>
    <name evidence="7" type="ORF">VSR74_15340</name>
</gene>